<keyword evidence="2" id="KW-0479">Metal-binding</keyword>
<dbReference type="PANTHER" id="PTHR28088:SF9">
    <property type="entry name" value="TRANSCRIPTION FACTOR GRISEA, PUTATIVE (AFU_ORTHOLOGUE AFUA_1G13190)-RELATED"/>
    <property type="match status" value="1"/>
</dbReference>
<dbReference type="InterPro" id="IPR036395">
    <property type="entry name" value="Cu_fist_DNA-bd_dom_sf"/>
</dbReference>
<dbReference type="OMA" id="AFMIRIP"/>
<gene>
    <name evidence="10" type="ORF">UREG_04415</name>
</gene>
<keyword evidence="3" id="KW-0862">Zinc</keyword>
<evidence type="ECO:0000256" key="7">
    <source>
        <dbReference type="ARBA" id="ARBA00023242"/>
    </source>
</evidence>
<sequence length="572" mass="61694">MPLDEEGAKWSWGLWFSEPCIRGHRSSKCQHFDRLMMKVPKAGRPLAKCPHPKGTCSCQKVYAFMVRIPKGSTCLCRPLYQVPMPGSESGQSPGKASPKSSPSISAAPSSTGAAPNRVQKRTRRQNSIQSTSELVAKGLAALAEATETPKAETMKPLTPYTPVHASIAPSSCHVPIAPSSVYQRKPVPVTEHDARGPFPTPIPRPYNFSESNFARGACCSSQALPQPIPSCPAPCCSKTNLEGNSINAQRHAAQTADPPNIYPSAQETHAYSTFGPNSPVLRRPPSVLPKIESADGRMFHLSDAATMPMAAFPAQFPLSNAPYCSSYPSQNHIEHLHSPPHLVPGSTSPNPANYFGQECQPGHNCGCGDGCQCLGCASHPFNDTTRHHIQEMGYMMALENNDDADNQPTSPYSTNGFTVPFEAYHHQGSGLIQNNTHGNFIDDLGNQSAQSLSNGASLPSPRGFRAENYELLMQPTAYYTLEYPVGMPDLALCSNIMGTCQCGINCKCIGCLTHDGHNGVPLEPSPPPDRPAESLTLLPDKPMDQTQPEFGSAESSVLNDRELIELPQNRAI</sequence>
<dbReference type="GO" id="GO:0005634">
    <property type="term" value="C:nucleus"/>
    <property type="evidence" value="ECO:0007669"/>
    <property type="project" value="UniProtKB-SubCell"/>
</dbReference>
<dbReference type="GO" id="GO:0000978">
    <property type="term" value="F:RNA polymerase II cis-regulatory region sequence-specific DNA binding"/>
    <property type="evidence" value="ECO:0007669"/>
    <property type="project" value="TreeGrafter"/>
</dbReference>
<feature type="region of interest" description="Disordered" evidence="8">
    <location>
        <begin position="522"/>
        <end position="572"/>
    </location>
</feature>
<accession>C4JNU5</accession>
<evidence type="ECO:0000313" key="10">
    <source>
        <dbReference type="EMBL" id="EEP79569.1"/>
    </source>
</evidence>
<keyword evidence="5" id="KW-0805">Transcription regulation</keyword>
<dbReference type="GO" id="GO:0006878">
    <property type="term" value="P:intracellular copper ion homeostasis"/>
    <property type="evidence" value="ECO:0007669"/>
    <property type="project" value="TreeGrafter"/>
</dbReference>
<dbReference type="Pfam" id="PF00649">
    <property type="entry name" value="Copper-fist"/>
    <property type="match status" value="1"/>
</dbReference>
<dbReference type="GO" id="GO:0045944">
    <property type="term" value="P:positive regulation of transcription by RNA polymerase II"/>
    <property type="evidence" value="ECO:0007669"/>
    <property type="project" value="TreeGrafter"/>
</dbReference>
<name>C4JNU5_UNCRE</name>
<keyword evidence="6" id="KW-0804">Transcription</keyword>
<dbReference type="InParanoid" id="C4JNU5"/>
<dbReference type="eggNOG" id="ENOG502SQDA">
    <property type="taxonomic scope" value="Eukaryota"/>
</dbReference>
<dbReference type="SMART" id="SM01090">
    <property type="entry name" value="Copper-fist"/>
    <property type="match status" value="1"/>
</dbReference>
<evidence type="ECO:0000313" key="11">
    <source>
        <dbReference type="Proteomes" id="UP000002058"/>
    </source>
</evidence>
<comment type="subcellular location">
    <subcellularLocation>
        <location evidence="1">Nucleus</location>
    </subcellularLocation>
</comment>
<feature type="compositionally biased region" description="Low complexity" evidence="8">
    <location>
        <begin position="89"/>
        <end position="115"/>
    </location>
</feature>
<dbReference type="GO" id="GO:0000981">
    <property type="term" value="F:DNA-binding transcription factor activity, RNA polymerase II-specific"/>
    <property type="evidence" value="ECO:0007669"/>
    <property type="project" value="TreeGrafter"/>
</dbReference>
<proteinExistence type="predicted"/>
<dbReference type="AlphaFoldDB" id="C4JNU5"/>
<evidence type="ECO:0000256" key="2">
    <source>
        <dbReference type="ARBA" id="ARBA00022723"/>
    </source>
</evidence>
<dbReference type="Gene3D" id="3.90.430.10">
    <property type="entry name" value="Copper fist DNA-binding domain"/>
    <property type="match status" value="1"/>
</dbReference>
<dbReference type="KEGG" id="ure:UREG_04415"/>
<dbReference type="VEuPathDB" id="FungiDB:UREG_04415"/>
<dbReference type="EMBL" id="CH476616">
    <property type="protein sequence ID" value="EEP79569.1"/>
    <property type="molecule type" value="Genomic_DNA"/>
</dbReference>
<dbReference type="SMART" id="SM00412">
    <property type="entry name" value="Cu_FIST"/>
    <property type="match status" value="1"/>
</dbReference>
<evidence type="ECO:0000256" key="3">
    <source>
        <dbReference type="ARBA" id="ARBA00022833"/>
    </source>
</evidence>
<dbReference type="InterPro" id="IPR051763">
    <property type="entry name" value="Copper_Homeo_Regul"/>
</dbReference>
<evidence type="ECO:0000256" key="1">
    <source>
        <dbReference type="ARBA" id="ARBA00004123"/>
    </source>
</evidence>
<evidence type="ECO:0000256" key="6">
    <source>
        <dbReference type="ARBA" id="ARBA00023163"/>
    </source>
</evidence>
<evidence type="ECO:0000256" key="4">
    <source>
        <dbReference type="ARBA" id="ARBA00023008"/>
    </source>
</evidence>
<dbReference type="SUPFAM" id="SSF57879">
    <property type="entry name" value="Zinc domain conserved in yeast copper-regulated transcription factors"/>
    <property type="match status" value="1"/>
</dbReference>
<reference evidence="11" key="1">
    <citation type="journal article" date="2009" name="Genome Res.">
        <title>Comparative genomic analyses of the human fungal pathogens Coccidioides and their relatives.</title>
        <authorList>
            <person name="Sharpton T.J."/>
            <person name="Stajich J.E."/>
            <person name="Rounsley S.D."/>
            <person name="Gardner M.J."/>
            <person name="Wortman J.R."/>
            <person name="Jordar V.S."/>
            <person name="Maiti R."/>
            <person name="Kodira C.D."/>
            <person name="Neafsey D.E."/>
            <person name="Zeng Q."/>
            <person name="Hung C.-Y."/>
            <person name="McMahan C."/>
            <person name="Muszewska A."/>
            <person name="Grynberg M."/>
            <person name="Mandel M.A."/>
            <person name="Kellner E.M."/>
            <person name="Barker B.M."/>
            <person name="Galgiani J.N."/>
            <person name="Orbach M.J."/>
            <person name="Kirkland T.N."/>
            <person name="Cole G.T."/>
            <person name="Henn M.R."/>
            <person name="Birren B.W."/>
            <person name="Taylor J.W."/>
        </authorList>
    </citation>
    <scope>NUCLEOTIDE SEQUENCE [LARGE SCALE GENOMIC DNA]</scope>
    <source>
        <strain evidence="11">UAMH 1704</strain>
    </source>
</reference>
<feature type="region of interest" description="Disordered" evidence="8">
    <location>
        <begin position="85"/>
        <end position="132"/>
    </location>
</feature>
<dbReference type="GeneID" id="8441014"/>
<dbReference type="PANTHER" id="PTHR28088">
    <property type="entry name" value="TRANSCRIPTIONAL ACTIVATOR HAA1-RELATED"/>
    <property type="match status" value="1"/>
</dbReference>
<feature type="compositionally biased region" description="Polar residues" evidence="8">
    <location>
        <begin position="544"/>
        <end position="558"/>
    </location>
</feature>
<keyword evidence="11" id="KW-1185">Reference proteome</keyword>
<dbReference type="OrthoDB" id="5600085at2759"/>
<organism evidence="10 11">
    <name type="scientific">Uncinocarpus reesii (strain UAMH 1704)</name>
    <dbReference type="NCBI Taxonomy" id="336963"/>
    <lineage>
        <taxon>Eukaryota</taxon>
        <taxon>Fungi</taxon>
        <taxon>Dikarya</taxon>
        <taxon>Ascomycota</taxon>
        <taxon>Pezizomycotina</taxon>
        <taxon>Eurotiomycetes</taxon>
        <taxon>Eurotiomycetidae</taxon>
        <taxon>Onygenales</taxon>
        <taxon>Onygenaceae</taxon>
        <taxon>Uncinocarpus</taxon>
    </lineage>
</organism>
<evidence type="ECO:0000259" key="9">
    <source>
        <dbReference type="PROSITE" id="PS50073"/>
    </source>
</evidence>
<dbReference type="Proteomes" id="UP000002058">
    <property type="component" value="Unassembled WGS sequence"/>
</dbReference>
<evidence type="ECO:0000256" key="5">
    <source>
        <dbReference type="ARBA" id="ARBA00023015"/>
    </source>
</evidence>
<dbReference type="GO" id="GO:0005507">
    <property type="term" value="F:copper ion binding"/>
    <property type="evidence" value="ECO:0007669"/>
    <property type="project" value="InterPro"/>
</dbReference>
<dbReference type="InterPro" id="IPR001083">
    <property type="entry name" value="Cu_fist_DNA-bd_dom"/>
</dbReference>
<dbReference type="PROSITE" id="PS50073">
    <property type="entry name" value="COPPER_FIST_2"/>
    <property type="match status" value="1"/>
</dbReference>
<dbReference type="HOGENOM" id="CLU_037549_0_0_1"/>
<keyword evidence="4" id="KW-0186">Copper</keyword>
<protein>
    <recommendedName>
        <fullName evidence="9">Copper-fist domain-containing protein</fullName>
    </recommendedName>
</protein>
<feature type="domain" description="Copper-fist" evidence="9">
    <location>
        <begin position="18"/>
        <end position="46"/>
    </location>
</feature>
<dbReference type="GO" id="GO:0006879">
    <property type="term" value="P:intracellular iron ion homeostasis"/>
    <property type="evidence" value="ECO:0007669"/>
    <property type="project" value="TreeGrafter"/>
</dbReference>
<dbReference type="RefSeq" id="XP_002544898.1">
    <property type="nucleotide sequence ID" value="XM_002544852.1"/>
</dbReference>
<keyword evidence="7" id="KW-0539">Nucleus</keyword>
<evidence type="ECO:0000256" key="8">
    <source>
        <dbReference type="SAM" id="MobiDB-lite"/>
    </source>
</evidence>